<evidence type="ECO:0000256" key="8">
    <source>
        <dbReference type="RuleBase" id="RU003953"/>
    </source>
</evidence>
<dbReference type="GO" id="GO:0008033">
    <property type="term" value="P:tRNA processing"/>
    <property type="evidence" value="ECO:0007669"/>
    <property type="project" value="UniProtKB-KW"/>
</dbReference>
<name>A0A2R8A726_9RHOB</name>
<evidence type="ECO:0000256" key="6">
    <source>
        <dbReference type="ARBA" id="ARBA00022741"/>
    </source>
</evidence>
<accession>A0A2R8A726</accession>
<keyword evidence="6" id="KW-0547">Nucleotide-binding</keyword>
<dbReference type="PANTHER" id="PTHR46173:SF1">
    <property type="entry name" value="CCA TRNA NUCLEOTIDYLTRANSFERASE 1, MITOCHONDRIAL"/>
    <property type="match status" value="1"/>
</dbReference>
<keyword evidence="12" id="KW-1185">Reference proteome</keyword>
<dbReference type="SUPFAM" id="SSF81891">
    <property type="entry name" value="Poly A polymerase C-terminal region-like"/>
    <property type="match status" value="1"/>
</dbReference>
<dbReference type="PANTHER" id="PTHR46173">
    <property type="entry name" value="CCA TRNA NUCLEOTIDYLTRANSFERASE 1, MITOCHONDRIAL"/>
    <property type="match status" value="1"/>
</dbReference>
<keyword evidence="8" id="KW-0694">RNA-binding</keyword>
<feature type="domain" description="Poly A polymerase head" evidence="9">
    <location>
        <begin position="27"/>
        <end position="149"/>
    </location>
</feature>
<evidence type="ECO:0000259" key="10">
    <source>
        <dbReference type="Pfam" id="PF12627"/>
    </source>
</evidence>
<dbReference type="Proteomes" id="UP000244932">
    <property type="component" value="Unassembled WGS sequence"/>
</dbReference>
<dbReference type="GO" id="GO:0046872">
    <property type="term" value="F:metal ion binding"/>
    <property type="evidence" value="ECO:0007669"/>
    <property type="project" value="UniProtKB-KW"/>
</dbReference>
<dbReference type="Gene3D" id="1.10.3090.10">
    <property type="entry name" value="cca-adding enzyme, domain 2"/>
    <property type="match status" value="1"/>
</dbReference>
<comment type="similarity">
    <text evidence="8">Belongs to the tRNA nucleotidyltransferase/poly(A) polymerase family.</text>
</comment>
<keyword evidence="4 11" id="KW-0548">Nucleotidyltransferase</keyword>
<dbReference type="OrthoDB" id="9805698at2"/>
<dbReference type="AlphaFoldDB" id="A0A2R8A726"/>
<dbReference type="InterPro" id="IPR043519">
    <property type="entry name" value="NT_sf"/>
</dbReference>
<evidence type="ECO:0000256" key="4">
    <source>
        <dbReference type="ARBA" id="ARBA00022695"/>
    </source>
</evidence>
<dbReference type="InterPro" id="IPR002646">
    <property type="entry name" value="PolA_pol_head_dom"/>
</dbReference>
<evidence type="ECO:0000256" key="7">
    <source>
        <dbReference type="ARBA" id="ARBA00022842"/>
    </source>
</evidence>
<comment type="cofactor">
    <cofactor evidence="1">
        <name>Mg(2+)</name>
        <dbReference type="ChEBI" id="CHEBI:18420"/>
    </cofactor>
</comment>
<dbReference type="GO" id="GO:0000049">
    <property type="term" value="F:tRNA binding"/>
    <property type="evidence" value="ECO:0007669"/>
    <property type="project" value="TreeGrafter"/>
</dbReference>
<dbReference type="Gene3D" id="3.30.460.10">
    <property type="entry name" value="Beta Polymerase, domain 2"/>
    <property type="match status" value="1"/>
</dbReference>
<dbReference type="SUPFAM" id="SSF81301">
    <property type="entry name" value="Nucleotidyltransferase"/>
    <property type="match status" value="1"/>
</dbReference>
<evidence type="ECO:0000313" key="11">
    <source>
        <dbReference type="EMBL" id="SPF28049.1"/>
    </source>
</evidence>
<dbReference type="InterPro" id="IPR050264">
    <property type="entry name" value="Bact_CCA-adding_enz_type3_sf"/>
</dbReference>
<dbReference type="InterPro" id="IPR032828">
    <property type="entry name" value="PolyA_RNA-bd"/>
</dbReference>
<dbReference type="EMBL" id="OMKW01000001">
    <property type="protein sequence ID" value="SPF28049.1"/>
    <property type="molecule type" value="Genomic_DNA"/>
</dbReference>
<dbReference type="GO" id="GO:0004810">
    <property type="term" value="F:CCA tRNA nucleotidyltransferase activity"/>
    <property type="evidence" value="ECO:0007669"/>
    <property type="project" value="UniProtKB-EC"/>
</dbReference>
<feature type="domain" description="tRNA nucleotidyltransferase/poly(A) polymerase RNA and SrmB- binding" evidence="10">
    <location>
        <begin position="185"/>
        <end position="236"/>
    </location>
</feature>
<protein>
    <submittedName>
        <fullName evidence="11">CCA-adding enzyme</fullName>
        <ecNumber evidence="11">2.7.7.72</ecNumber>
    </submittedName>
</protein>
<evidence type="ECO:0000313" key="12">
    <source>
        <dbReference type="Proteomes" id="UP000244932"/>
    </source>
</evidence>
<organism evidence="11 12">
    <name type="scientific">Pontivivens insulae</name>
    <dbReference type="NCBI Taxonomy" id="1639689"/>
    <lineage>
        <taxon>Bacteria</taxon>
        <taxon>Pseudomonadati</taxon>
        <taxon>Pseudomonadota</taxon>
        <taxon>Alphaproteobacteria</taxon>
        <taxon>Rhodobacterales</taxon>
        <taxon>Paracoccaceae</taxon>
        <taxon>Pontivivens</taxon>
    </lineage>
</organism>
<evidence type="ECO:0000256" key="5">
    <source>
        <dbReference type="ARBA" id="ARBA00022723"/>
    </source>
</evidence>
<dbReference type="RefSeq" id="WP_108780788.1">
    <property type="nucleotide sequence ID" value="NZ_OMKW01000001.1"/>
</dbReference>
<sequence>MQIDAAFLSDARTQSLLSALTADGAQAYVVGGAVRNALLSLPVDDVDIATSLHPDDVIALSNALGFSPHPTGVEHGTVTVFVEGLAHEVTTFRTDVSTDGRRATVEFAKTVEEDAARRDFTMNALYVDASGRLLDPVNGLPDLKARKVRFIGMAEARIREDYLRILRFFRFHARFGEGVPDPVGLSACAALADGVQGLSSERITTELTKLLSVAKPFNTLRAMQGAGVQAHVIPQASLALLDGLERAEFGVSPDWRRRLLALGGQRDRLRLSKADQRYFETAERALASAETTQRRAYRYGPDIARDLALVEAAILRIPPSASLNDALAYGAQARFPITAQDLMPTFKPGRALGQELKRLEELWIASDFTLDQRALLQSVSSPDV</sequence>
<evidence type="ECO:0000256" key="3">
    <source>
        <dbReference type="ARBA" id="ARBA00022694"/>
    </source>
</evidence>
<dbReference type="Pfam" id="PF12627">
    <property type="entry name" value="PolyA_pol_RNAbd"/>
    <property type="match status" value="1"/>
</dbReference>
<evidence type="ECO:0000256" key="1">
    <source>
        <dbReference type="ARBA" id="ARBA00001946"/>
    </source>
</evidence>
<keyword evidence="5" id="KW-0479">Metal-binding</keyword>
<dbReference type="Pfam" id="PF01743">
    <property type="entry name" value="PolyA_pol"/>
    <property type="match status" value="1"/>
</dbReference>
<proteinExistence type="inferred from homology"/>
<dbReference type="GO" id="GO:0000166">
    <property type="term" value="F:nucleotide binding"/>
    <property type="evidence" value="ECO:0007669"/>
    <property type="project" value="UniProtKB-KW"/>
</dbReference>
<keyword evidence="3" id="KW-0819">tRNA processing</keyword>
<dbReference type="CDD" id="cd05398">
    <property type="entry name" value="NT_ClassII-CCAase"/>
    <property type="match status" value="1"/>
</dbReference>
<evidence type="ECO:0000256" key="2">
    <source>
        <dbReference type="ARBA" id="ARBA00022679"/>
    </source>
</evidence>
<gene>
    <name evidence="11" type="primary">cca</name>
    <name evidence="11" type="ORF">POI8812_00347</name>
</gene>
<keyword evidence="2 8" id="KW-0808">Transferase</keyword>
<evidence type="ECO:0000259" key="9">
    <source>
        <dbReference type="Pfam" id="PF01743"/>
    </source>
</evidence>
<dbReference type="EC" id="2.7.7.72" evidence="11"/>
<reference evidence="11 12" key="1">
    <citation type="submission" date="2018-03" db="EMBL/GenBank/DDBJ databases">
        <authorList>
            <person name="Keele B.F."/>
        </authorList>
    </citation>
    <scope>NUCLEOTIDE SEQUENCE [LARGE SCALE GENOMIC DNA]</scope>
    <source>
        <strain evidence="11 12">CeCT 8812</strain>
    </source>
</reference>
<keyword evidence="7" id="KW-0460">Magnesium</keyword>